<evidence type="ECO:0000313" key="11">
    <source>
        <dbReference type="EMBL" id="CCF82663.1"/>
    </source>
</evidence>
<dbReference type="PROSITE" id="PS00730">
    <property type="entry name" value="AP_NUCLEASE_F2_2"/>
    <property type="match status" value="1"/>
</dbReference>
<evidence type="ECO:0000256" key="2">
    <source>
        <dbReference type="ARBA" id="ARBA00022722"/>
    </source>
</evidence>
<comment type="cofactor">
    <cofactor evidence="9">
        <name>Zn(2+)</name>
        <dbReference type="ChEBI" id="CHEBI:29105"/>
    </cofactor>
    <text evidence="9">Binds 3 Zn(2+) ions.</text>
</comment>
<dbReference type="GO" id="GO:0003906">
    <property type="term" value="F:DNA-(apurinic or apyrimidinic site) endonuclease activity"/>
    <property type="evidence" value="ECO:0007669"/>
    <property type="project" value="TreeGrafter"/>
</dbReference>
<keyword evidence="7 9" id="KW-0862">Zinc</keyword>
<evidence type="ECO:0000256" key="4">
    <source>
        <dbReference type="ARBA" id="ARBA00022759"/>
    </source>
</evidence>
<organism evidence="11 12">
    <name type="scientific">Nitrolancea hollandica Lb</name>
    <dbReference type="NCBI Taxonomy" id="1129897"/>
    <lineage>
        <taxon>Bacteria</taxon>
        <taxon>Pseudomonadati</taxon>
        <taxon>Thermomicrobiota</taxon>
        <taxon>Thermomicrobia</taxon>
        <taxon>Sphaerobacterales</taxon>
        <taxon>Sphaerobacterineae</taxon>
        <taxon>Sphaerobacteraceae</taxon>
        <taxon>Nitrolancea</taxon>
    </lineage>
</organism>
<dbReference type="CDD" id="cd00019">
    <property type="entry name" value="AP2Ec"/>
    <property type="match status" value="1"/>
</dbReference>
<proteinExistence type="inferred from homology"/>
<dbReference type="FunFam" id="3.20.20.150:FF:000001">
    <property type="entry name" value="Probable endonuclease 4"/>
    <property type="match status" value="1"/>
</dbReference>
<dbReference type="Gene3D" id="3.20.20.150">
    <property type="entry name" value="Divalent-metal-dependent TIM barrel enzymes"/>
    <property type="match status" value="1"/>
</dbReference>
<feature type="binding site" evidence="9">
    <location>
        <position position="66"/>
    </location>
    <ligand>
        <name>Zn(2+)</name>
        <dbReference type="ChEBI" id="CHEBI:29105"/>
        <label>1</label>
    </ligand>
</feature>
<gene>
    <name evidence="9 11" type="primary">nfo</name>
    <name evidence="11" type="ORF">NITHO_1420003</name>
</gene>
<evidence type="ECO:0000259" key="10">
    <source>
        <dbReference type="Pfam" id="PF01261"/>
    </source>
</evidence>
<comment type="function">
    <text evidence="9">Endonuclease IV plays a role in DNA repair. It cleaves phosphodiester bonds at apurinic or apyrimidinic (AP) sites, generating a 3'-hydroxyl group and a 5'-terminal sugar phosphate.</text>
</comment>
<feature type="binding site" evidence="9">
    <location>
        <position position="229"/>
    </location>
    <ligand>
        <name>Zn(2+)</name>
        <dbReference type="ChEBI" id="CHEBI:29105"/>
        <label>3</label>
    </ligand>
</feature>
<dbReference type="GO" id="GO:0006284">
    <property type="term" value="P:base-excision repair"/>
    <property type="evidence" value="ECO:0007669"/>
    <property type="project" value="TreeGrafter"/>
</dbReference>
<reference evidence="11 12" key="1">
    <citation type="journal article" date="2012" name="ISME J.">
        <title>Nitrification expanded: discovery, physiology and genomics of a nitrite-oxidizing bacterium from the phylum Chloroflexi.</title>
        <authorList>
            <person name="Sorokin D.Y."/>
            <person name="Lucker S."/>
            <person name="Vejmelkova D."/>
            <person name="Kostrikina N.A."/>
            <person name="Kleerebezem R."/>
            <person name="Rijpstra W.I."/>
            <person name="Damste J.S."/>
            <person name="Le Paslier D."/>
            <person name="Muyzer G."/>
            <person name="Wagner M."/>
            <person name="van Loosdrecht M.C."/>
            <person name="Daims H."/>
        </authorList>
    </citation>
    <scope>NUCLEOTIDE SEQUENCE [LARGE SCALE GENOMIC DNA]</scope>
    <source>
        <strain evidence="12">none</strain>
    </source>
</reference>
<accession>I4EDA1</accession>
<evidence type="ECO:0000256" key="6">
    <source>
        <dbReference type="ARBA" id="ARBA00022801"/>
    </source>
</evidence>
<dbReference type="PROSITE" id="PS00731">
    <property type="entry name" value="AP_NUCLEASE_F2_3"/>
    <property type="match status" value="1"/>
</dbReference>
<dbReference type="InterPro" id="IPR001719">
    <property type="entry name" value="AP_endonuc_2"/>
</dbReference>
<dbReference type="Pfam" id="PF01261">
    <property type="entry name" value="AP_endonuc_2"/>
    <property type="match status" value="1"/>
</dbReference>
<dbReference type="InterPro" id="IPR036237">
    <property type="entry name" value="Xyl_isomerase-like_sf"/>
</dbReference>
<sequence>MYFGAHMSAAGGADKAIDRAVQAGCESVQIFTKNNNQWAARPIPEEQIERFRTRLGEEPIAGVMAHAAYLINLASPGDALWEKSVAAFRVELERCELLGIPHLVLHPGSHTGSGETEGIKRVVDALNRLHRDLPGYQVMTLLETTAGQGSALGYRFEQLAEIMAGISEPERIGLCFDTCHVFAAGYELRTPEGYTETMDAFDQALGLEHLRAFHLNDSKKDLGARVDRHEHIGEGMLGLEGFRHLVNDPRFKDHPAVVETPKSEDLHEDIENLRRLRELVEEMQPSG</sequence>
<evidence type="ECO:0000256" key="3">
    <source>
        <dbReference type="ARBA" id="ARBA00022723"/>
    </source>
</evidence>
<evidence type="ECO:0000313" key="12">
    <source>
        <dbReference type="Proteomes" id="UP000004221"/>
    </source>
</evidence>
<dbReference type="PANTHER" id="PTHR21445:SF0">
    <property type="entry name" value="APURINIC-APYRIMIDINIC ENDONUCLEASE"/>
    <property type="match status" value="1"/>
</dbReference>
<comment type="catalytic activity">
    <reaction evidence="9">
        <text>Endonucleolytic cleavage to 5'-phosphooligonucleotide end-products.</text>
        <dbReference type="EC" id="3.1.21.2"/>
    </reaction>
</comment>
<dbReference type="AlphaFoldDB" id="I4EDA1"/>
<evidence type="ECO:0000256" key="7">
    <source>
        <dbReference type="ARBA" id="ARBA00022833"/>
    </source>
</evidence>
<dbReference type="GO" id="GO:0008833">
    <property type="term" value="F:deoxyribonuclease IV (phage-T4-induced) activity"/>
    <property type="evidence" value="ECO:0007669"/>
    <property type="project" value="UniProtKB-UniRule"/>
</dbReference>
<keyword evidence="2 9" id="KW-0540">Nuclease</keyword>
<evidence type="ECO:0000256" key="9">
    <source>
        <dbReference type="HAMAP-Rule" id="MF_00152"/>
    </source>
</evidence>
<name>I4EDA1_9BACT</name>
<evidence type="ECO:0000256" key="8">
    <source>
        <dbReference type="ARBA" id="ARBA00023204"/>
    </source>
</evidence>
<dbReference type="PROSITE" id="PS00729">
    <property type="entry name" value="AP_NUCLEASE_F2_1"/>
    <property type="match status" value="1"/>
</dbReference>
<dbReference type="GO" id="GO:0003677">
    <property type="term" value="F:DNA binding"/>
    <property type="evidence" value="ECO:0007669"/>
    <property type="project" value="InterPro"/>
</dbReference>
<feature type="binding site" evidence="9">
    <location>
        <position position="143"/>
    </location>
    <ligand>
        <name>Zn(2+)</name>
        <dbReference type="ChEBI" id="CHEBI:29105"/>
        <label>1</label>
    </ligand>
</feature>
<evidence type="ECO:0000256" key="5">
    <source>
        <dbReference type="ARBA" id="ARBA00022763"/>
    </source>
</evidence>
<dbReference type="InterPro" id="IPR013022">
    <property type="entry name" value="Xyl_isomerase-like_TIM-brl"/>
</dbReference>
<feature type="domain" description="Xylose isomerase-like TIM barrel" evidence="10">
    <location>
        <begin position="17"/>
        <end position="275"/>
    </location>
</feature>
<keyword evidence="6 9" id="KW-0378">Hydrolase</keyword>
<dbReference type="NCBIfam" id="TIGR00587">
    <property type="entry name" value="nfo"/>
    <property type="match status" value="1"/>
</dbReference>
<keyword evidence="5 9" id="KW-0227">DNA damage</keyword>
<dbReference type="Proteomes" id="UP000004221">
    <property type="component" value="Unassembled WGS sequence"/>
</dbReference>
<comment type="caution">
    <text evidence="11">The sequence shown here is derived from an EMBL/GenBank/DDBJ whole genome shotgun (WGS) entry which is preliminary data.</text>
</comment>
<dbReference type="SMART" id="SM00518">
    <property type="entry name" value="AP2Ec"/>
    <property type="match status" value="1"/>
</dbReference>
<dbReference type="EC" id="3.1.21.2" evidence="9"/>
<dbReference type="EMBL" id="CAGS01000049">
    <property type="protein sequence ID" value="CCF82663.1"/>
    <property type="molecule type" value="Genomic_DNA"/>
</dbReference>
<comment type="similarity">
    <text evidence="1 9">Belongs to the AP endonuclease 2 family.</text>
</comment>
<protein>
    <recommendedName>
        <fullName evidence="9">Probable endonuclease 4</fullName>
        <ecNumber evidence="9">3.1.21.2</ecNumber>
    </recommendedName>
    <alternativeName>
        <fullName evidence="9">Endodeoxyribonuclease IV</fullName>
    </alternativeName>
    <alternativeName>
        <fullName evidence="9">Endonuclease IV</fullName>
    </alternativeName>
</protein>
<dbReference type="RefSeq" id="WP_008474920.1">
    <property type="nucleotide sequence ID" value="NZ_CAGS01000049.1"/>
</dbReference>
<feature type="binding site" evidence="9">
    <location>
        <position position="177"/>
    </location>
    <ligand>
        <name>Zn(2+)</name>
        <dbReference type="ChEBI" id="CHEBI:29105"/>
        <label>2</label>
    </ligand>
</feature>
<dbReference type="GO" id="GO:0008081">
    <property type="term" value="F:phosphoric diester hydrolase activity"/>
    <property type="evidence" value="ECO:0007669"/>
    <property type="project" value="TreeGrafter"/>
</dbReference>
<keyword evidence="12" id="KW-1185">Reference proteome</keyword>
<dbReference type="OrthoDB" id="9805666at2"/>
<feature type="binding site" evidence="9">
    <location>
        <position position="259"/>
    </location>
    <ligand>
        <name>Zn(2+)</name>
        <dbReference type="ChEBI" id="CHEBI:29105"/>
        <label>2</label>
    </ligand>
</feature>
<keyword evidence="3 9" id="KW-0479">Metal-binding</keyword>
<feature type="binding site" evidence="9">
    <location>
        <position position="214"/>
    </location>
    <ligand>
        <name>Zn(2+)</name>
        <dbReference type="ChEBI" id="CHEBI:29105"/>
        <label>2</label>
    </ligand>
</feature>
<dbReference type="PANTHER" id="PTHR21445">
    <property type="entry name" value="ENDONUCLEASE IV ENDODEOXYRIBONUCLEASE IV"/>
    <property type="match status" value="1"/>
</dbReference>
<feature type="binding site" evidence="9">
    <location>
        <position position="227"/>
    </location>
    <ligand>
        <name>Zn(2+)</name>
        <dbReference type="ChEBI" id="CHEBI:29105"/>
        <label>3</label>
    </ligand>
</feature>
<dbReference type="PROSITE" id="PS51432">
    <property type="entry name" value="AP_NUCLEASE_F2_4"/>
    <property type="match status" value="1"/>
</dbReference>
<keyword evidence="4 9" id="KW-0255">Endonuclease</keyword>
<dbReference type="GO" id="GO:0008270">
    <property type="term" value="F:zinc ion binding"/>
    <property type="evidence" value="ECO:0007669"/>
    <property type="project" value="UniProtKB-UniRule"/>
</dbReference>
<evidence type="ECO:0000256" key="1">
    <source>
        <dbReference type="ARBA" id="ARBA00005340"/>
    </source>
</evidence>
<keyword evidence="8 9" id="KW-0234">DNA repair</keyword>
<feature type="binding site" evidence="9">
    <location>
        <position position="106"/>
    </location>
    <ligand>
        <name>Zn(2+)</name>
        <dbReference type="ChEBI" id="CHEBI:29105"/>
        <label>1</label>
    </ligand>
</feature>
<feature type="binding site" evidence="9">
    <location>
        <position position="180"/>
    </location>
    <ligand>
        <name>Zn(2+)</name>
        <dbReference type="ChEBI" id="CHEBI:29105"/>
        <label>3</label>
    </ligand>
</feature>
<dbReference type="InterPro" id="IPR018246">
    <property type="entry name" value="AP_endonuc_F2_Zn_BS"/>
</dbReference>
<feature type="binding site" evidence="9">
    <location>
        <position position="143"/>
    </location>
    <ligand>
        <name>Zn(2+)</name>
        <dbReference type="ChEBI" id="CHEBI:29105"/>
        <label>2</label>
    </ligand>
</feature>
<dbReference type="SUPFAM" id="SSF51658">
    <property type="entry name" value="Xylose isomerase-like"/>
    <property type="match status" value="1"/>
</dbReference>
<dbReference type="HAMAP" id="MF_00152">
    <property type="entry name" value="Nfo"/>
    <property type="match status" value="1"/>
</dbReference>